<evidence type="ECO:0000256" key="1">
    <source>
        <dbReference type="SAM" id="MobiDB-lite"/>
    </source>
</evidence>
<proteinExistence type="predicted"/>
<dbReference type="InterPro" id="IPR003607">
    <property type="entry name" value="HD/PDEase_dom"/>
</dbReference>
<sequence>MLTRNDIRALVDHHGREILTHEHMQFERTCFQHGAVTTYAHSIRVACLAVYFADRLHLWHHVDLRSLIRAALLHDYFLYDWHAWDNGTHRLHGFTHGHAALANALKDFHLNAVERDSIANHMFPMTPRPPRYLEGYLITMADKISATRETFSMARFSKPELPKPELPKPPRPQRRMKATQ</sequence>
<dbReference type="CDD" id="cd00077">
    <property type="entry name" value="HDc"/>
    <property type="match status" value="1"/>
</dbReference>
<evidence type="ECO:0000313" key="3">
    <source>
        <dbReference type="EMBL" id="PJM75284.1"/>
    </source>
</evidence>
<feature type="domain" description="HD/PDEase" evidence="2">
    <location>
        <begin position="34"/>
        <end position="156"/>
    </location>
</feature>
<name>A0A2M9HEN6_9BIFI</name>
<comment type="caution">
    <text evidence="3">The sequence shown here is derived from an EMBL/GenBank/DDBJ whole genome shotgun (WGS) entry which is preliminary data.</text>
</comment>
<keyword evidence="4" id="KW-1185">Reference proteome</keyword>
<dbReference type="AlphaFoldDB" id="A0A2M9HEN6"/>
<keyword evidence="3" id="KW-0378">Hydrolase</keyword>
<organism evidence="3 4">
    <name type="scientific">Bifidobacterium simiarum</name>
    <dbReference type="NCBI Taxonomy" id="2045441"/>
    <lineage>
        <taxon>Bacteria</taxon>
        <taxon>Bacillati</taxon>
        <taxon>Actinomycetota</taxon>
        <taxon>Actinomycetes</taxon>
        <taxon>Bifidobacteriales</taxon>
        <taxon>Bifidobacteriaceae</taxon>
        <taxon>Bifidobacterium</taxon>
    </lineage>
</organism>
<dbReference type="Gene3D" id="1.10.3210.10">
    <property type="entry name" value="Hypothetical protein af1432"/>
    <property type="match status" value="1"/>
</dbReference>
<dbReference type="Proteomes" id="UP000231451">
    <property type="component" value="Unassembled WGS sequence"/>
</dbReference>
<reference evidence="3 4" key="1">
    <citation type="submission" date="2017-10" db="EMBL/GenBank/DDBJ databases">
        <title>Draft genome sequences of strains TRE 1, TRE 9, TRE H and TRI 7, isolated from tamarins, belonging to four potential novel Bifidobacterium species.</title>
        <authorList>
            <person name="Mattarelli P."/>
            <person name="Modesto M."/>
            <person name="Puglisi E."/>
            <person name="Morelli L."/>
            <person name="Spezio C."/>
            <person name="Bonetti A."/>
            <person name="Sandri C."/>
        </authorList>
    </citation>
    <scope>NUCLEOTIDE SEQUENCE [LARGE SCALE GENOMIC DNA]</scope>
    <source>
        <strain evidence="4">TRI7</strain>
    </source>
</reference>
<feature type="compositionally biased region" description="Basic residues" evidence="1">
    <location>
        <begin position="171"/>
        <end position="180"/>
    </location>
</feature>
<dbReference type="GO" id="GO:0016787">
    <property type="term" value="F:hydrolase activity"/>
    <property type="evidence" value="ECO:0007669"/>
    <property type="project" value="UniProtKB-KW"/>
</dbReference>
<dbReference type="InterPro" id="IPR006674">
    <property type="entry name" value="HD_domain"/>
</dbReference>
<evidence type="ECO:0000259" key="2">
    <source>
        <dbReference type="SMART" id="SM00471"/>
    </source>
</evidence>
<feature type="region of interest" description="Disordered" evidence="1">
    <location>
        <begin position="157"/>
        <end position="180"/>
    </location>
</feature>
<accession>A0A2M9HEN6</accession>
<dbReference type="SMART" id="SM00471">
    <property type="entry name" value="HDc"/>
    <property type="match status" value="1"/>
</dbReference>
<feature type="compositionally biased region" description="Basic and acidic residues" evidence="1">
    <location>
        <begin position="157"/>
        <end position="168"/>
    </location>
</feature>
<evidence type="ECO:0000313" key="4">
    <source>
        <dbReference type="Proteomes" id="UP000231451"/>
    </source>
</evidence>
<dbReference type="SUPFAM" id="SSF109604">
    <property type="entry name" value="HD-domain/PDEase-like"/>
    <property type="match status" value="1"/>
</dbReference>
<dbReference type="Pfam" id="PF01966">
    <property type="entry name" value="HD"/>
    <property type="match status" value="1"/>
</dbReference>
<protein>
    <submittedName>
        <fullName evidence="3">Phosphohydrolase</fullName>
    </submittedName>
</protein>
<gene>
    <name evidence="3" type="ORF">CSQ87_06045</name>
</gene>
<dbReference type="OrthoDB" id="360187at2"/>
<dbReference type="EMBL" id="PEBK01000005">
    <property type="protein sequence ID" value="PJM75284.1"/>
    <property type="molecule type" value="Genomic_DNA"/>
</dbReference>